<protein>
    <recommendedName>
        <fullName evidence="3">Hydrophobin</fullName>
    </recommendedName>
</protein>
<gene>
    <name evidence="1" type="ORF">COCMIDRAFT_48500</name>
</gene>
<name>W6YRM4_COCMI</name>
<dbReference type="GeneID" id="19124402"/>
<evidence type="ECO:0000313" key="1">
    <source>
        <dbReference type="EMBL" id="EUC40265.1"/>
    </source>
</evidence>
<reference evidence="1 2" key="1">
    <citation type="journal article" date="2013" name="PLoS Genet.">
        <title>Comparative genome structure, secondary metabolite, and effector coding capacity across Cochliobolus pathogens.</title>
        <authorList>
            <person name="Condon B.J."/>
            <person name="Leng Y."/>
            <person name="Wu D."/>
            <person name="Bushley K.E."/>
            <person name="Ohm R.A."/>
            <person name="Otillar R."/>
            <person name="Martin J."/>
            <person name="Schackwitz W."/>
            <person name="Grimwood J."/>
            <person name="MohdZainudin N."/>
            <person name="Xue C."/>
            <person name="Wang R."/>
            <person name="Manning V.A."/>
            <person name="Dhillon B."/>
            <person name="Tu Z.J."/>
            <person name="Steffenson B.J."/>
            <person name="Salamov A."/>
            <person name="Sun H."/>
            <person name="Lowry S."/>
            <person name="LaButti K."/>
            <person name="Han J."/>
            <person name="Copeland A."/>
            <person name="Lindquist E."/>
            <person name="Barry K."/>
            <person name="Schmutz J."/>
            <person name="Baker S.E."/>
            <person name="Ciuffetti L.M."/>
            <person name="Grigoriev I.V."/>
            <person name="Zhong S."/>
            <person name="Turgeon B.G."/>
        </authorList>
    </citation>
    <scope>NUCLEOTIDE SEQUENCE [LARGE SCALE GENOMIC DNA]</scope>
    <source>
        <strain evidence="1 2">ATCC 44560</strain>
    </source>
</reference>
<feature type="non-terminal residue" evidence="1">
    <location>
        <position position="72"/>
    </location>
</feature>
<dbReference type="eggNOG" id="ENOG502T1UI">
    <property type="taxonomic scope" value="Eukaryota"/>
</dbReference>
<dbReference type="Proteomes" id="UP000054032">
    <property type="component" value="Unassembled WGS sequence"/>
</dbReference>
<dbReference type="HOGENOM" id="CLU_2729027_0_0_1"/>
<sequence length="72" mass="7305">RPIRLCCVNIAAWSTNSAVWGNICGYTPSNPAELVGARCITRPSSGTCPGGSMQACCRGTVPGSCALGTQCA</sequence>
<evidence type="ECO:0008006" key="3">
    <source>
        <dbReference type="Google" id="ProtNLM"/>
    </source>
</evidence>
<organism evidence="1 2">
    <name type="scientific">Bipolaris oryzae ATCC 44560</name>
    <dbReference type="NCBI Taxonomy" id="930090"/>
    <lineage>
        <taxon>Eukaryota</taxon>
        <taxon>Fungi</taxon>
        <taxon>Dikarya</taxon>
        <taxon>Ascomycota</taxon>
        <taxon>Pezizomycotina</taxon>
        <taxon>Dothideomycetes</taxon>
        <taxon>Pleosporomycetidae</taxon>
        <taxon>Pleosporales</taxon>
        <taxon>Pleosporineae</taxon>
        <taxon>Pleosporaceae</taxon>
        <taxon>Bipolaris</taxon>
    </lineage>
</organism>
<feature type="non-terminal residue" evidence="1">
    <location>
        <position position="1"/>
    </location>
</feature>
<evidence type="ECO:0000313" key="2">
    <source>
        <dbReference type="Proteomes" id="UP000054032"/>
    </source>
</evidence>
<keyword evidence="2" id="KW-1185">Reference proteome</keyword>
<accession>W6YRM4</accession>
<dbReference type="AlphaFoldDB" id="W6YRM4"/>
<proteinExistence type="predicted"/>
<dbReference type="OrthoDB" id="271448at2759"/>
<dbReference type="RefSeq" id="XP_007693226.1">
    <property type="nucleotide sequence ID" value="XM_007695036.1"/>
</dbReference>
<dbReference type="EMBL" id="KI964181">
    <property type="protein sequence ID" value="EUC40265.1"/>
    <property type="molecule type" value="Genomic_DNA"/>
</dbReference>
<dbReference type="KEGG" id="bor:COCMIDRAFT_48500"/>